<dbReference type="OrthoDB" id="3053135at2759"/>
<gene>
    <name evidence="1" type="ORF">M413DRAFT_32183</name>
</gene>
<reference evidence="1 2" key="1">
    <citation type="submission" date="2014-04" db="EMBL/GenBank/DDBJ databases">
        <authorList>
            <consortium name="DOE Joint Genome Institute"/>
            <person name="Kuo A."/>
            <person name="Gay G."/>
            <person name="Dore J."/>
            <person name="Kohler A."/>
            <person name="Nagy L.G."/>
            <person name="Floudas D."/>
            <person name="Copeland A."/>
            <person name="Barry K.W."/>
            <person name="Cichocki N."/>
            <person name="Veneault-Fourrey C."/>
            <person name="LaButti K."/>
            <person name="Lindquist E.A."/>
            <person name="Lipzen A."/>
            <person name="Lundell T."/>
            <person name="Morin E."/>
            <person name="Murat C."/>
            <person name="Sun H."/>
            <person name="Tunlid A."/>
            <person name="Henrissat B."/>
            <person name="Grigoriev I.V."/>
            <person name="Hibbett D.S."/>
            <person name="Martin F."/>
            <person name="Nordberg H.P."/>
            <person name="Cantor M.N."/>
            <person name="Hua S.X."/>
        </authorList>
    </citation>
    <scope>NUCLEOTIDE SEQUENCE [LARGE SCALE GENOMIC DNA]</scope>
    <source>
        <strain evidence="2">h7</strain>
    </source>
</reference>
<name>A0A0C2Y426_HEBCY</name>
<dbReference type="EMBL" id="KN831813">
    <property type="protein sequence ID" value="KIM35827.1"/>
    <property type="molecule type" value="Genomic_DNA"/>
</dbReference>
<dbReference type="InterPro" id="IPR032675">
    <property type="entry name" value="LRR_dom_sf"/>
</dbReference>
<evidence type="ECO:0000313" key="2">
    <source>
        <dbReference type="Proteomes" id="UP000053424"/>
    </source>
</evidence>
<dbReference type="AlphaFoldDB" id="A0A0C2Y426"/>
<dbReference type="HOGENOM" id="CLU_427616_0_0_1"/>
<dbReference type="Proteomes" id="UP000053424">
    <property type="component" value="Unassembled WGS sequence"/>
</dbReference>
<accession>A0A0C2Y426</accession>
<keyword evidence="2" id="KW-1185">Reference proteome</keyword>
<proteinExistence type="predicted"/>
<reference evidence="2" key="2">
    <citation type="submission" date="2015-01" db="EMBL/GenBank/DDBJ databases">
        <title>Evolutionary Origins and Diversification of the Mycorrhizal Mutualists.</title>
        <authorList>
            <consortium name="DOE Joint Genome Institute"/>
            <consortium name="Mycorrhizal Genomics Consortium"/>
            <person name="Kohler A."/>
            <person name="Kuo A."/>
            <person name="Nagy L.G."/>
            <person name="Floudas D."/>
            <person name="Copeland A."/>
            <person name="Barry K.W."/>
            <person name="Cichocki N."/>
            <person name="Veneault-Fourrey C."/>
            <person name="LaButti K."/>
            <person name="Lindquist E.A."/>
            <person name="Lipzen A."/>
            <person name="Lundell T."/>
            <person name="Morin E."/>
            <person name="Murat C."/>
            <person name="Riley R."/>
            <person name="Ohm R."/>
            <person name="Sun H."/>
            <person name="Tunlid A."/>
            <person name="Henrissat B."/>
            <person name="Grigoriev I.V."/>
            <person name="Hibbett D.S."/>
            <person name="Martin F."/>
        </authorList>
    </citation>
    <scope>NUCLEOTIDE SEQUENCE [LARGE SCALE GENOMIC DNA]</scope>
    <source>
        <strain evidence="2">h7</strain>
    </source>
</reference>
<organism evidence="1 2">
    <name type="scientific">Hebeloma cylindrosporum</name>
    <dbReference type="NCBI Taxonomy" id="76867"/>
    <lineage>
        <taxon>Eukaryota</taxon>
        <taxon>Fungi</taxon>
        <taxon>Dikarya</taxon>
        <taxon>Basidiomycota</taxon>
        <taxon>Agaricomycotina</taxon>
        <taxon>Agaricomycetes</taxon>
        <taxon>Agaricomycetidae</taxon>
        <taxon>Agaricales</taxon>
        <taxon>Agaricineae</taxon>
        <taxon>Hymenogastraceae</taxon>
        <taxon>Hebeloma</taxon>
    </lineage>
</organism>
<dbReference type="Gene3D" id="3.80.10.10">
    <property type="entry name" value="Ribonuclease Inhibitor"/>
    <property type="match status" value="1"/>
</dbReference>
<evidence type="ECO:0000313" key="1">
    <source>
        <dbReference type="EMBL" id="KIM35827.1"/>
    </source>
</evidence>
<protein>
    <submittedName>
        <fullName evidence="1">Uncharacterized protein</fullName>
    </submittedName>
</protein>
<sequence>MSGKSLLDVVFIEIIDQIIDYLEDDKESFISCARTCRAFLHRAQLHIFRYVTIATRRLDDMEVSVLPTRRLEKLYDSVKNSPTLPRNIRILNFEISDDGAWLSRDLNLYFIMTLLDRSKERFLVLNNLEKVPIGVFLTCPRLLFLRVAHVSIDATKTFVAQEGQPQLETFEFYNCSQAVDDIFGLLIPSRPHLDPSHLRSLDVSPQTRNPIRSLPRLMAAVGSSLESLVIDDIECHPKLSTFFNLSQLPALKTIHTACAPYNVYRVHAFDGLSDLLRSSGQSTSLENLEVAMTIDPSPEFCIDASWWDAKHPGWARFDKALDHVTTLSRFTKLNVRIHFMKMGGNSLPSDGQEPTYWGVKWEAEKIQFPICHPRDIEQTALHLVATLLSRKDSLEDVIMHIHTTAMTRADYTRSLALVVKMMIDDLLWRNSDMDATLQDEIVDLAVATWIDYWNISLGCAPDGYEPSTETNFVDPFAISAFIGDLRCLGLLSFEVFETCVAFLLNRMQTPMHLRCLRLLFSHGGAYTRCGFNVPSLFKCQEVIKKRSAHFIRMHTVEEYLLHEVINDLINRELGSYYGQYWDERLDLEDALMGSVCVVGEFVDSTASRMTAGVGGGALGEQSKHGVAGYSCTPPNHRSLV</sequence>